<accession>A0A5C4TJN6</accession>
<dbReference type="Pfam" id="PF00578">
    <property type="entry name" value="AhpC-TSA"/>
    <property type="match status" value="1"/>
</dbReference>
<keyword evidence="4" id="KW-0676">Redox-active center</keyword>
<dbReference type="PROSITE" id="PS51352">
    <property type="entry name" value="THIOREDOXIN_2"/>
    <property type="match status" value="1"/>
</dbReference>
<dbReference type="EMBL" id="QFCR01000010">
    <property type="protein sequence ID" value="TNK90420.1"/>
    <property type="molecule type" value="Genomic_DNA"/>
</dbReference>
<sequence length="168" mass="18526">MKLTIGGEDFGSKMGNDQLHYDDFLPDFTLTNADGQTLTTKDLEGQLTLLSVVPSLDTDVCSLETAHFNQVASDFKGIKFITVSNDPVASQKNWCAAHDADGMEILSDANGSFGKAMHLYIPGFDHLARVVYIVDASGKIVYEQMVHEVSHEPNYDLVIKELEKLTNK</sequence>
<dbReference type="RefSeq" id="WP_056958237.1">
    <property type="nucleotide sequence ID" value="NZ_BAAAXT010000018.1"/>
</dbReference>
<dbReference type="Gene3D" id="3.40.30.10">
    <property type="entry name" value="Glutaredoxin"/>
    <property type="match status" value="1"/>
</dbReference>
<gene>
    <name evidence="6" type="ORF">DID87_04255</name>
</gene>
<dbReference type="CDD" id="cd03014">
    <property type="entry name" value="PRX_Atyp2cys"/>
    <property type="match status" value="1"/>
</dbReference>
<evidence type="ECO:0000313" key="7">
    <source>
        <dbReference type="Proteomes" id="UP000313312"/>
    </source>
</evidence>
<dbReference type="InterPro" id="IPR002065">
    <property type="entry name" value="TPX"/>
</dbReference>
<proteinExistence type="predicted"/>
<keyword evidence="3" id="KW-1015">Disulfide bond</keyword>
<evidence type="ECO:0000259" key="5">
    <source>
        <dbReference type="PROSITE" id="PS51352"/>
    </source>
</evidence>
<evidence type="ECO:0000256" key="1">
    <source>
        <dbReference type="ARBA" id="ARBA00022559"/>
    </source>
</evidence>
<evidence type="ECO:0000313" key="6">
    <source>
        <dbReference type="EMBL" id="TNK90420.1"/>
    </source>
</evidence>
<evidence type="ECO:0000256" key="4">
    <source>
        <dbReference type="ARBA" id="ARBA00023284"/>
    </source>
</evidence>
<dbReference type="PANTHER" id="PTHR43110:SF1">
    <property type="entry name" value="THIOL PEROXIDASE"/>
    <property type="match status" value="1"/>
</dbReference>
<comment type="caution">
    <text evidence="6">The sequence shown here is derived from an EMBL/GenBank/DDBJ whole genome shotgun (WGS) entry which is preliminary data.</text>
</comment>
<keyword evidence="1" id="KW-0575">Peroxidase</keyword>
<dbReference type="InterPro" id="IPR000866">
    <property type="entry name" value="AhpC/TSA"/>
</dbReference>
<dbReference type="AlphaFoldDB" id="A0A5C4TJN6"/>
<dbReference type="InterPro" id="IPR013766">
    <property type="entry name" value="Thioredoxin_domain"/>
</dbReference>
<evidence type="ECO:0000256" key="3">
    <source>
        <dbReference type="ARBA" id="ARBA00023157"/>
    </source>
</evidence>
<dbReference type="GeneID" id="93160389"/>
<keyword evidence="2" id="KW-0049">Antioxidant</keyword>
<reference evidence="6 7" key="1">
    <citation type="submission" date="2018-05" db="EMBL/GenBank/DDBJ databases">
        <title>Lactobacillus sanfranciscensis Ah4 draft denome sequence.</title>
        <authorList>
            <person name="Zhang G."/>
        </authorList>
    </citation>
    <scope>NUCLEOTIDE SEQUENCE [LARGE SCALE GENOMIC DNA]</scope>
    <source>
        <strain evidence="6 7">Ah4</strain>
    </source>
</reference>
<dbReference type="GO" id="GO:0008379">
    <property type="term" value="F:thioredoxin peroxidase activity"/>
    <property type="evidence" value="ECO:0007669"/>
    <property type="project" value="InterPro"/>
</dbReference>
<dbReference type="InterPro" id="IPR036249">
    <property type="entry name" value="Thioredoxin-like_sf"/>
</dbReference>
<protein>
    <submittedName>
        <fullName evidence="6">Peroxiredoxin</fullName>
    </submittedName>
</protein>
<dbReference type="SUPFAM" id="SSF52833">
    <property type="entry name" value="Thioredoxin-like"/>
    <property type="match status" value="1"/>
</dbReference>
<dbReference type="Proteomes" id="UP000313312">
    <property type="component" value="Unassembled WGS sequence"/>
</dbReference>
<dbReference type="InterPro" id="IPR050455">
    <property type="entry name" value="Tpx_Peroxidase_subfamily"/>
</dbReference>
<evidence type="ECO:0000256" key="2">
    <source>
        <dbReference type="ARBA" id="ARBA00022862"/>
    </source>
</evidence>
<name>A0A5C4TJN6_FRUSA</name>
<dbReference type="PANTHER" id="PTHR43110">
    <property type="entry name" value="THIOL PEROXIDASE"/>
    <property type="match status" value="1"/>
</dbReference>
<keyword evidence="1" id="KW-0560">Oxidoreductase</keyword>
<organism evidence="6 7">
    <name type="scientific">Fructilactobacillus sanfranciscensis</name>
    <name type="common">Lactobacillus sanfranciscensis</name>
    <dbReference type="NCBI Taxonomy" id="1625"/>
    <lineage>
        <taxon>Bacteria</taxon>
        <taxon>Bacillati</taxon>
        <taxon>Bacillota</taxon>
        <taxon>Bacilli</taxon>
        <taxon>Lactobacillales</taxon>
        <taxon>Lactobacillaceae</taxon>
        <taxon>Fructilactobacillus</taxon>
    </lineage>
</organism>
<feature type="domain" description="Thioredoxin" evidence="5">
    <location>
        <begin position="19"/>
        <end position="167"/>
    </location>
</feature>